<proteinExistence type="predicted"/>
<dbReference type="EMBL" id="MH460463">
    <property type="protein sequence ID" value="AXG67073.1"/>
    <property type="molecule type" value="Genomic_DNA"/>
</dbReference>
<keyword evidence="1" id="KW-1133">Transmembrane helix</keyword>
<name>A0A384ZXS5_9CAUD</name>
<dbReference type="Proteomes" id="UP000262440">
    <property type="component" value="Segment"/>
</dbReference>
<feature type="transmembrane region" description="Helical" evidence="1">
    <location>
        <begin position="40"/>
        <end position="57"/>
    </location>
</feature>
<organism evidence="2 3">
    <name type="scientific">Dickeya phage vB_DsoM_AD1</name>
    <dbReference type="NCBI Taxonomy" id="2283029"/>
    <lineage>
        <taxon>Viruses</taxon>
        <taxon>Duplodnaviria</taxon>
        <taxon>Heunggongvirae</taxon>
        <taxon>Uroviricota</taxon>
        <taxon>Caudoviricetes</taxon>
        <taxon>Alexandravirus</taxon>
        <taxon>Alexandravirus AD1</taxon>
    </lineage>
</organism>
<evidence type="ECO:0000313" key="2">
    <source>
        <dbReference type="EMBL" id="AXG67073.1"/>
    </source>
</evidence>
<keyword evidence="3" id="KW-1185">Reference proteome</keyword>
<evidence type="ECO:0000313" key="3">
    <source>
        <dbReference type="Proteomes" id="UP000262440"/>
    </source>
</evidence>
<protein>
    <submittedName>
        <fullName evidence="2">Uncharacterized protein</fullName>
    </submittedName>
</protein>
<reference evidence="2 3" key="1">
    <citation type="journal article" date="2018" name="Front. Microbiol.">
        <title>Jumbo Bacteriophages Are Represented Within an Increasing Diversity of Environmental Viruses Infecting the Emerging Phytopathogen, Dickeya solani.</title>
        <authorList>
            <person name="Day A.W."/>
            <person name="Ahn J."/>
            <person name="Salmond G.P.C."/>
        </authorList>
    </citation>
    <scope>NUCLEOTIDE SEQUENCE [LARGE SCALE GENOMIC DNA]</scope>
</reference>
<sequence>MKEFLSKYFDLREYDSWPLGLMFIGILWGMASDFLFDYNAIWPSIVVVAIYSVAVVLDVRKIMDSGNTSPSWGWLLFIPIYLWKRDTLTKKKNRNIFWAWMLLCVISFGTSFLAMSKDNNVQVEQDVCRILNTLDSLKENDVTCVRAYNMEEQYDGYWKGSAHLSNNRDVNVSADYNKEQGMVYVQIHSLLGAY</sequence>
<feature type="transmembrane region" description="Helical" evidence="1">
    <location>
        <begin position="96"/>
        <end position="115"/>
    </location>
</feature>
<accession>A0A384ZXS5</accession>
<keyword evidence="1" id="KW-0812">Transmembrane</keyword>
<feature type="transmembrane region" description="Helical" evidence="1">
    <location>
        <begin position="16"/>
        <end position="35"/>
    </location>
</feature>
<evidence type="ECO:0000256" key="1">
    <source>
        <dbReference type="SAM" id="Phobius"/>
    </source>
</evidence>
<gene>
    <name evidence="2" type="ORF">AD1_029</name>
</gene>
<keyword evidence="1" id="KW-0472">Membrane</keyword>